<dbReference type="GO" id="GO:0016788">
    <property type="term" value="F:hydrolase activity, acting on ester bonds"/>
    <property type="evidence" value="ECO:0007669"/>
    <property type="project" value="InterPro"/>
</dbReference>
<dbReference type="PROSITE" id="PS00786">
    <property type="entry name" value="5_NUCLEOTIDASE_2"/>
    <property type="match status" value="1"/>
</dbReference>
<dbReference type="PRINTS" id="PR01607">
    <property type="entry name" value="APYRASEFAMLY"/>
</dbReference>
<dbReference type="AlphaFoldDB" id="A0A7L7KQX5"/>
<dbReference type="GO" id="GO:0009166">
    <property type="term" value="P:nucleotide catabolic process"/>
    <property type="evidence" value="ECO:0007669"/>
    <property type="project" value="InterPro"/>
</dbReference>
<dbReference type="PANTHER" id="PTHR11575:SF6">
    <property type="entry name" value="2',3'-CYCLIC-NUCLEOTIDE 2'-PHOSPHODIESTERASE_3'-NUCLEOTIDASE"/>
    <property type="match status" value="1"/>
</dbReference>
<accession>A0A7L7KQX5</accession>
<dbReference type="InterPro" id="IPR029052">
    <property type="entry name" value="Metallo-depent_PP-like"/>
</dbReference>
<dbReference type="Proteomes" id="UP000514720">
    <property type="component" value="Chromosome"/>
</dbReference>
<keyword evidence="2" id="KW-0547">Nucleotide-binding</keyword>
<dbReference type="InterPro" id="IPR006179">
    <property type="entry name" value="5_nucleotidase/apyrase"/>
</dbReference>
<dbReference type="GO" id="GO:0046872">
    <property type="term" value="F:metal ion binding"/>
    <property type="evidence" value="ECO:0007669"/>
    <property type="project" value="InterPro"/>
</dbReference>
<evidence type="ECO:0000313" key="6">
    <source>
        <dbReference type="Proteomes" id="UP000514720"/>
    </source>
</evidence>
<dbReference type="KEGG" id="xcl:G4Z02_00110"/>
<dbReference type="InterPro" id="IPR036907">
    <property type="entry name" value="5'-Nucleotdase_C_sf"/>
</dbReference>
<dbReference type="EMBL" id="CP048914">
    <property type="protein sequence ID" value="QMS84208.1"/>
    <property type="molecule type" value="Genomic_DNA"/>
</dbReference>
<dbReference type="Pfam" id="PF02872">
    <property type="entry name" value="5_nucleotid_C"/>
    <property type="match status" value="1"/>
</dbReference>
<dbReference type="InterPro" id="IPR006146">
    <property type="entry name" value="5'-Nucleotdase_CS"/>
</dbReference>
<gene>
    <name evidence="5" type="ORF">G4Z02_00110</name>
</gene>
<dbReference type="PANTHER" id="PTHR11575">
    <property type="entry name" value="5'-NUCLEOTIDASE-RELATED"/>
    <property type="match status" value="1"/>
</dbReference>
<evidence type="ECO:0000256" key="2">
    <source>
        <dbReference type="RuleBase" id="RU362119"/>
    </source>
</evidence>
<dbReference type="InterPro" id="IPR004843">
    <property type="entry name" value="Calcineurin-like_PHP"/>
</dbReference>
<organism evidence="5 6">
    <name type="scientific">Candidatus Xianfuyuplasma coldseepsis</name>
    <dbReference type="NCBI Taxonomy" id="2782163"/>
    <lineage>
        <taxon>Bacteria</taxon>
        <taxon>Bacillati</taxon>
        <taxon>Mycoplasmatota</taxon>
        <taxon>Mollicutes</taxon>
        <taxon>Candidatus Izemoplasmatales</taxon>
        <taxon>Candidatus Izemoplasmataceae</taxon>
        <taxon>Candidatus Xianfuyuplasma</taxon>
    </lineage>
</organism>
<evidence type="ECO:0000259" key="3">
    <source>
        <dbReference type="Pfam" id="PF00149"/>
    </source>
</evidence>
<evidence type="ECO:0000256" key="1">
    <source>
        <dbReference type="ARBA" id="ARBA00022729"/>
    </source>
</evidence>
<keyword evidence="2" id="KW-0378">Hydrolase</keyword>
<dbReference type="Gene3D" id="3.60.21.10">
    <property type="match status" value="1"/>
</dbReference>
<evidence type="ECO:0000313" key="5">
    <source>
        <dbReference type="EMBL" id="QMS84208.1"/>
    </source>
</evidence>
<name>A0A7L7KQX5_9MOLU</name>
<evidence type="ECO:0000259" key="4">
    <source>
        <dbReference type="Pfam" id="PF02872"/>
    </source>
</evidence>
<dbReference type="SUPFAM" id="SSF55816">
    <property type="entry name" value="5'-nucleotidase (syn. UDP-sugar hydrolase), C-terminal domain"/>
    <property type="match status" value="1"/>
</dbReference>
<proteinExistence type="inferred from homology"/>
<dbReference type="RefSeq" id="WP_258877820.1">
    <property type="nucleotide sequence ID" value="NZ_CP048914.1"/>
</dbReference>
<dbReference type="Pfam" id="PF00149">
    <property type="entry name" value="Metallophos"/>
    <property type="match status" value="1"/>
</dbReference>
<comment type="similarity">
    <text evidence="2">Belongs to the 5'-nucleotidase family.</text>
</comment>
<sequence>MKTVDFQVLHTSDIHGYVYPYHYATMEAANIGLAKLSTLIKQRAKHNHLLIDTGDTIQGSPLTYYYARQCDKTVHPMTTVMNALGYDYVAIGNHEFNYGLDNLHSYLDHLDATILNANLLDDLTTNPFVGVSHAITSFDNGPTVGIIGVTTHYIPNWEQPSHIAHLHFQDAFETTKRLVGELRNHVDYLIVNYHGGFERDLTTFELSTDDTGENQGAKMLQEIDGIDLLLTGHQHRLLTGSHKNTFYSQPGFNAQHLVEINIRATYDNGWTFHHEATIHDTKGIAADNHILNLLHDVESNTQAYLDTTVGYLDQPYLITDQLQARLHKHPLVSFINQVQLEYTNADISSCSLGNSVSGFNQHITIRDIISTYIFPNTLVVKECTGKELRKALEKTATFFDIDGDDIIISSEYNDPKLQLYAYDMYDPIHYTINVSKPHGSRVENLTFHNQPINDTDVFSIVMNNYRASGGGEYTFIKDCPVLNDTQMEVIEILIDYIQEHPQLSINHTKNITVTK</sequence>
<feature type="domain" description="Calcineurin-like phosphoesterase" evidence="3">
    <location>
        <begin position="7"/>
        <end position="236"/>
    </location>
</feature>
<dbReference type="GO" id="GO:0000166">
    <property type="term" value="F:nucleotide binding"/>
    <property type="evidence" value="ECO:0007669"/>
    <property type="project" value="UniProtKB-KW"/>
</dbReference>
<dbReference type="Gene3D" id="3.90.780.10">
    <property type="entry name" value="5'-Nucleotidase, C-terminal domain"/>
    <property type="match status" value="1"/>
</dbReference>
<feature type="domain" description="5'-Nucleotidase C-terminal" evidence="4">
    <location>
        <begin position="321"/>
        <end position="477"/>
    </location>
</feature>
<dbReference type="SUPFAM" id="SSF56300">
    <property type="entry name" value="Metallo-dependent phosphatases"/>
    <property type="match status" value="1"/>
</dbReference>
<dbReference type="GO" id="GO:0030288">
    <property type="term" value="C:outer membrane-bounded periplasmic space"/>
    <property type="evidence" value="ECO:0007669"/>
    <property type="project" value="TreeGrafter"/>
</dbReference>
<keyword evidence="1" id="KW-0732">Signal</keyword>
<reference evidence="5 6" key="1">
    <citation type="submission" date="2020-02" db="EMBL/GenBank/DDBJ databases">
        <authorList>
            <person name="Zheng R.K."/>
            <person name="Sun C.M."/>
        </authorList>
    </citation>
    <scope>NUCLEOTIDE SEQUENCE [LARGE SCALE GENOMIC DNA]</scope>
    <source>
        <strain evidence="6">zrk13</strain>
    </source>
</reference>
<keyword evidence="6" id="KW-1185">Reference proteome</keyword>
<dbReference type="InterPro" id="IPR008334">
    <property type="entry name" value="5'-Nucleotdase_C"/>
</dbReference>
<protein>
    <submittedName>
        <fullName evidence="5">Bifunctional metallophosphatase/5'-nucleotidase</fullName>
    </submittedName>
</protein>